<dbReference type="GO" id="GO:0016020">
    <property type="term" value="C:membrane"/>
    <property type="evidence" value="ECO:0007669"/>
    <property type="project" value="TreeGrafter"/>
</dbReference>
<feature type="transmembrane region" description="Helical" evidence="1">
    <location>
        <begin position="176"/>
        <end position="197"/>
    </location>
</feature>
<dbReference type="Proteomes" id="UP000014760">
    <property type="component" value="Unassembled WGS sequence"/>
</dbReference>
<dbReference type="PANTHER" id="PTHR31735">
    <property type="entry name" value="VACUOLAR MEMBRANE PROTEIN YPL162C"/>
    <property type="match status" value="1"/>
</dbReference>
<feature type="transmembrane region" description="Helical" evidence="1">
    <location>
        <begin position="217"/>
        <end position="238"/>
    </location>
</feature>
<feature type="transmembrane region" description="Helical" evidence="1">
    <location>
        <begin position="97"/>
        <end position="115"/>
    </location>
</feature>
<evidence type="ECO:0000256" key="1">
    <source>
        <dbReference type="SAM" id="Phobius"/>
    </source>
</evidence>
<keyword evidence="1" id="KW-0812">Transmembrane</keyword>
<reference evidence="4" key="1">
    <citation type="submission" date="2012-12" db="EMBL/GenBank/DDBJ databases">
        <authorList>
            <person name="Hellsten U."/>
            <person name="Grimwood J."/>
            <person name="Chapman J.A."/>
            <person name="Shapiro H."/>
            <person name="Aerts A."/>
            <person name="Otillar R.P."/>
            <person name="Terry A.Y."/>
            <person name="Boore J.L."/>
            <person name="Simakov O."/>
            <person name="Marletaz F."/>
            <person name="Cho S.-J."/>
            <person name="Edsinger-Gonzales E."/>
            <person name="Havlak P."/>
            <person name="Kuo D.-H."/>
            <person name="Larsson T."/>
            <person name="Lv J."/>
            <person name="Arendt D."/>
            <person name="Savage R."/>
            <person name="Osoegawa K."/>
            <person name="de Jong P."/>
            <person name="Lindberg D.R."/>
            <person name="Seaver E.C."/>
            <person name="Weisblat D.A."/>
            <person name="Putnam N.H."/>
            <person name="Grigoriev I.V."/>
            <person name="Rokhsar D.S."/>
        </authorList>
    </citation>
    <scope>NUCLEOTIDE SEQUENCE</scope>
    <source>
        <strain evidence="4">I ESC-2004</strain>
    </source>
</reference>
<evidence type="ECO:0000313" key="4">
    <source>
        <dbReference type="Proteomes" id="UP000014760"/>
    </source>
</evidence>
<gene>
    <name evidence="2" type="ORF">CAPTEDRAFT_166869</name>
</gene>
<keyword evidence="1" id="KW-1133">Transmembrane helix</keyword>
<evidence type="ECO:0000313" key="3">
    <source>
        <dbReference type="EnsemblMetazoa" id="CapteP166869"/>
    </source>
</evidence>
<organism evidence="2">
    <name type="scientific">Capitella teleta</name>
    <name type="common">Polychaete worm</name>
    <dbReference type="NCBI Taxonomy" id="283909"/>
    <lineage>
        <taxon>Eukaryota</taxon>
        <taxon>Metazoa</taxon>
        <taxon>Spiralia</taxon>
        <taxon>Lophotrochozoa</taxon>
        <taxon>Annelida</taxon>
        <taxon>Polychaeta</taxon>
        <taxon>Sedentaria</taxon>
        <taxon>Scolecida</taxon>
        <taxon>Capitellidae</taxon>
        <taxon>Capitella</taxon>
    </lineage>
</organism>
<dbReference type="OMA" id="LNCFQYF"/>
<keyword evidence="1" id="KW-0472">Membrane</keyword>
<name>R7UMZ6_CAPTE</name>
<accession>R7UMZ6</accession>
<keyword evidence="4" id="KW-1185">Reference proteome</keyword>
<dbReference type="Pfam" id="PF12400">
    <property type="entry name" value="STIMATE"/>
    <property type="match status" value="1"/>
</dbReference>
<dbReference type="HOGENOM" id="CLU_040321_1_1_1"/>
<protein>
    <recommendedName>
        <fullName evidence="5">Store-operated calcium entry regulator STIMATE</fullName>
    </recommendedName>
</protein>
<dbReference type="EMBL" id="AMQN01008082">
    <property type="status" value="NOT_ANNOTATED_CDS"/>
    <property type="molecule type" value="Genomic_DNA"/>
</dbReference>
<dbReference type="EMBL" id="KB302153">
    <property type="protein sequence ID" value="ELU04766.1"/>
    <property type="molecule type" value="Genomic_DNA"/>
</dbReference>
<reference evidence="3" key="3">
    <citation type="submission" date="2015-06" db="UniProtKB">
        <authorList>
            <consortium name="EnsemblMetazoa"/>
        </authorList>
    </citation>
    <scope>IDENTIFICATION</scope>
</reference>
<feature type="transmembrane region" description="Helical" evidence="1">
    <location>
        <begin position="57"/>
        <end position="77"/>
    </location>
</feature>
<dbReference type="EnsemblMetazoa" id="CapteT166869">
    <property type="protein sequence ID" value="CapteP166869"/>
    <property type="gene ID" value="CapteG166869"/>
</dbReference>
<feature type="transmembrane region" description="Helical" evidence="1">
    <location>
        <begin position="121"/>
        <end position="141"/>
    </location>
</feature>
<dbReference type="InterPro" id="IPR022127">
    <property type="entry name" value="STIMATE/YPL162C"/>
</dbReference>
<reference evidence="2 4" key="2">
    <citation type="journal article" date="2013" name="Nature">
        <title>Insights into bilaterian evolution from three spiralian genomes.</title>
        <authorList>
            <person name="Simakov O."/>
            <person name="Marletaz F."/>
            <person name="Cho S.J."/>
            <person name="Edsinger-Gonzales E."/>
            <person name="Havlak P."/>
            <person name="Hellsten U."/>
            <person name="Kuo D.H."/>
            <person name="Larsson T."/>
            <person name="Lv J."/>
            <person name="Arendt D."/>
            <person name="Savage R."/>
            <person name="Osoegawa K."/>
            <person name="de Jong P."/>
            <person name="Grimwood J."/>
            <person name="Chapman J.A."/>
            <person name="Shapiro H."/>
            <person name="Aerts A."/>
            <person name="Otillar R.P."/>
            <person name="Terry A.Y."/>
            <person name="Boore J.L."/>
            <person name="Grigoriev I.V."/>
            <person name="Lindberg D.R."/>
            <person name="Seaver E.C."/>
            <person name="Weisblat D.A."/>
            <person name="Putnam N.H."/>
            <person name="Rokhsar D.S."/>
        </authorList>
    </citation>
    <scope>NUCLEOTIDE SEQUENCE</scope>
    <source>
        <strain evidence="2 4">I ESC-2004</strain>
    </source>
</reference>
<proteinExistence type="predicted"/>
<sequence>MSRHNGVMLSTLNLTAPPYQVINIFSPSPNGLPSPSQTTQAGAPHCGHGSLMGPLGLLVQVLLAFIAFSALIVKRFCEPKPERRPWKIWFFDTSKQAIGAAVIHFANVFLAEIFHGDPCTWYIISFLLDSTVGLFIIYLGLKISQIIAQWKGWESLYFGEYGTPPQCNAWIGQCGVYILVMLIEKMLMTLLILFNFWKKVRDFIMSPIKDPNLELIIVMFIVPFIINAFIFWVVDNFLKKQVRRKTMNVQSVSTNNDSGLKYFKSMDKVKYYQKVGGAEEGSDTDVLISADDEPVNTCRHEEI</sequence>
<dbReference type="STRING" id="283909.R7UMZ6"/>
<dbReference type="OrthoDB" id="431202at2759"/>
<dbReference type="AlphaFoldDB" id="R7UMZ6"/>
<evidence type="ECO:0008006" key="5">
    <source>
        <dbReference type="Google" id="ProtNLM"/>
    </source>
</evidence>
<evidence type="ECO:0000313" key="2">
    <source>
        <dbReference type="EMBL" id="ELU04766.1"/>
    </source>
</evidence>
<dbReference type="PANTHER" id="PTHR31735:SF1">
    <property type="entry name" value="VACUOLAR MEMBRANE PROTEIN YPL162C"/>
    <property type="match status" value="1"/>
</dbReference>